<dbReference type="Gene3D" id="1.10.10.60">
    <property type="entry name" value="Homeodomain-like"/>
    <property type="match status" value="1"/>
</dbReference>
<keyword evidence="6" id="KW-1185">Reference proteome</keyword>
<keyword evidence="3" id="KW-0804">Transcription</keyword>
<evidence type="ECO:0000313" key="5">
    <source>
        <dbReference type="EMBL" id="GAA3036542.1"/>
    </source>
</evidence>
<evidence type="ECO:0000313" key="6">
    <source>
        <dbReference type="Proteomes" id="UP001501035"/>
    </source>
</evidence>
<comment type="caution">
    <text evidence="5">The sequence shown here is derived from an EMBL/GenBank/DDBJ whole genome shotgun (WGS) entry which is preliminary data.</text>
</comment>
<organism evidence="5 6">
    <name type="scientific">Gordonia defluvii</name>
    <dbReference type="NCBI Taxonomy" id="283718"/>
    <lineage>
        <taxon>Bacteria</taxon>
        <taxon>Bacillati</taxon>
        <taxon>Actinomycetota</taxon>
        <taxon>Actinomycetes</taxon>
        <taxon>Mycobacteriales</taxon>
        <taxon>Gordoniaceae</taxon>
        <taxon>Gordonia</taxon>
    </lineage>
</organism>
<dbReference type="EMBL" id="BAAAVS010000023">
    <property type="protein sequence ID" value="GAA3036542.1"/>
    <property type="molecule type" value="Genomic_DNA"/>
</dbReference>
<dbReference type="PANTHER" id="PTHR47894:SF4">
    <property type="entry name" value="HTH-TYPE TRANSCRIPTIONAL REGULATOR GADX"/>
    <property type="match status" value="1"/>
</dbReference>
<dbReference type="Pfam" id="PF12625">
    <property type="entry name" value="Arabinose_bd"/>
    <property type="match status" value="1"/>
</dbReference>
<dbReference type="InterPro" id="IPR032687">
    <property type="entry name" value="AraC-type_N"/>
</dbReference>
<dbReference type="RefSeq" id="WP_290713652.1">
    <property type="nucleotide sequence ID" value="NZ_BAAAVS010000023.1"/>
</dbReference>
<evidence type="ECO:0000259" key="4">
    <source>
        <dbReference type="PROSITE" id="PS01124"/>
    </source>
</evidence>
<accession>A0ABP6LBD1</accession>
<feature type="domain" description="HTH araC/xylS-type" evidence="4">
    <location>
        <begin position="236"/>
        <end position="334"/>
    </location>
</feature>
<dbReference type="Pfam" id="PF12833">
    <property type="entry name" value="HTH_18"/>
    <property type="match status" value="1"/>
</dbReference>
<dbReference type="Proteomes" id="UP001501035">
    <property type="component" value="Unassembled WGS sequence"/>
</dbReference>
<dbReference type="PANTHER" id="PTHR47894">
    <property type="entry name" value="HTH-TYPE TRANSCRIPTIONAL REGULATOR GADX"/>
    <property type="match status" value="1"/>
</dbReference>
<evidence type="ECO:0000256" key="2">
    <source>
        <dbReference type="ARBA" id="ARBA00023125"/>
    </source>
</evidence>
<dbReference type="InterPro" id="IPR009057">
    <property type="entry name" value="Homeodomain-like_sf"/>
</dbReference>
<reference evidence="6" key="1">
    <citation type="journal article" date="2019" name="Int. J. Syst. Evol. Microbiol.">
        <title>The Global Catalogue of Microorganisms (GCM) 10K type strain sequencing project: providing services to taxonomists for standard genome sequencing and annotation.</title>
        <authorList>
            <consortium name="The Broad Institute Genomics Platform"/>
            <consortium name="The Broad Institute Genome Sequencing Center for Infectious Disease"/>
            <person name="Wu L."/>
            <person name="Ma J."/>
        </authorList>
    </citation>
    <scope>NUCLEOTIDE SEQUENCE [LARGE SCALE GENOMIC DNA]</scope>
    <source>
        <strain evidence="6">JCM 14234</strain>
    </source>
</reference>
<evidence type="ECO:0000256" key="1">
    <source>
        <dbReference type="ARBA" id="ARBA00023015"/>
    </source>
</evidence>
<dbReference type="InterPro" id="IPR018060">
    <property type="entry name" value="HTH_AraC"/>
</dbReference>
<dbReference type="SMART" id="SM00342">
    <property type="entry name" value="HTH_ARAC"/>
    <property type="match status" value="1"/>
</dbReference>
<dbReference type="SUPFAM" id="SSF46689">
    <property type="entry name" value="Homeodomain-like"/>
    <property type="match status" value="1"/>
</dbReference>
<dbReference type="PROSITE" id="PS01124">
    <property type="entry name" value="HTH_ARAC_FAMILY_2"/>
    <property type="match status" value="1"/>
</dbReference>
<name>A0ABP6LBD1_9ACTN</name>
<keyword evidence="2" id="KW-0238">DNA-binding</keyword>
<evidence type="ECO:0000256" key="3">
    <source>
        <dbReference type="ARBA" id="ARBA00023163"/>
    </source>
</evidence>
<keyword evidence="1" id="KW-0805">Transcription regulation</keyword>
<sequence length="343" mass="36974">MGPFIRAASLRGFVPLVGELGGEPQGLLARFGINPVTLASDDGLISITAHDRMLDAAATELERPDFGLLLAERQDLTILGPLAVAIESSPTLAEALRCSSRFIFVHSPALQIGVVPDPRSARGVVALSYRKDLLMSPYSPQAMELGLGLFHRVAVALAGDGRGIRSVEIPHSPQSPVQRYLEFFGCDVQFNATIGALRVERAVLDRRFDGADLTISRLALAHLAREHPDLNVAAAAQVRRTMAELLATGVPGLPQVARLLALHPRTLQRRLSGEGVSFDELLDGVRRDAAHRYITATGLPLGQVANLVGFTEQSSLSHAVRRWFAMSPRELRRVGAAVAEDGR</sequence>
<protein>
    <submittedName>
        <fullName evidence="5">AraC family transcriptional regulator</fullName>
    </submittedName>
</protein>
<proteinExistence type="predicted"/>
<gene>
    <name evidence="5" type="ORF">GCM10010528_16530</name>
</gene>